<dbReference type="AlphaFoldDB" id="A0AAV0VJF9"/>
<reference evidence="1 2" key="1">
    <citation type="submission" date="2023-01" db="EMBL/GenBank/DDBJ databases">
        <authorList>
            <person name="Whitehead M."/>
        </authorList>
    </citation>
    <scope>NUCLEOTIDE SEQUENCE [LARGE SCALE GENOMIC DNA]</scope>
</reference>
<dbReference type="EMBL" id="CARXXK010000001">
    <property type="protein sequence ID" value="CAI6343372.1"/>
    <property type="molecule type" value="Genomic_DNA"/>
</dbReference>
<proteinExistence type="predicted"/>
<dbReference type="Proteomes" id="UP001160148">
    <property type="component" value="Unassembled WGS sequence"/>
</dbReference>
<gene>
    <name evidence="1" type="ORF">MEUPH1_LOCUS652</name>
</gene>
<name>A0AAV0VJF9_9HEMI</name>
<evidence type="ECO:0000313" key="1">
    <source>
        <dbReference type="EMBL" id="CAI6343372.1"/>
    </source>
</evidence>
<evidence type="ECO:0000313" key="2">
    <source>
        <dbReference type="Proteomes" id="UP001160148"/>
    </source>
</evidence>
<sequence length="134" mass="15158">MSAKNASKCVVNDCKSKDVICHRFPNPRTDMQRYAGSNCEEDFKEGSLSSFKIFFESAIASTSDFENQIVISADLPPTLHNLSMTTSFVRGQAQNYIAGFTEKDNETDPVQKLAYTWYLKHSKTRKTQGKFNLI</sequence>
<keyword evidence="2" id="KW-1185">Reference proteome</keyword>
<protein>
    <submittedName>
        <fullName evidence="1">Uncharacterized protein</fullName>
    </submittedName>
</protein>
<comment type="caution">
    <text evidence="1">The sequence shown here is derived from an EMBL/GenBank/DDBJ whole genome shotgun (WGS) entry which is preliminary data.</text>
</comment>
<organism evidence="1 2">
    <name type="scientific">Macrosiphum euphorbiae</name>
    <name type="common">potato aphid</name>
    <dbReference type="NCBI Taxonomy" id="13131"/>
    <lineage>
        <taxon>Eukaryota</taxon>
        <taxon>Metazoa</taxon>
        <taxon>Ecdysozoa</taxon>
        <taxon>Arthropoda</taxon>
        <taxon>Hexapoda</taxon>
        <taxon>Insecta</taxon>
        <taxon>Pterygota</taxon>
        <taxon>Neoptera</taxon>
        <taxon>Paraneoptera</taxon>
        <taxon>Hemiptera</taxon>
        <taxon>Sternorrhyncha</taxon>
        <taxon>Aphidomorpha</taxon>
        <taxon>Aphidoidea</taxon>
        <taxon>Aphididae</taxon>
        <taxon>Macrosiphini</taxon>
        <taxon>Macrosiphum</taxon>
    </lineage>
</organism>
<accession>A0AAV0VJF9</accession>